<evidence type="ECO:0000256" key="5">
    <source>
        <dbReference type="PIRSR" id="PIRSR607583-1"/>
    </source>
</evidence>
<dbReference type="InterPro" id="IPR024958">
    <property type="entry name" value="GRASP_PDZ"/>
</dbReference>
<feature type="binding site" evidence="5">
    <location>
        <position position="17"/>
    </location>
    <ligand>
        <name>Zn(2+)</name>
        <dbReference type="ChEBI" id="CHEBI:29105"/>
    </ligand>
</feature>
<dbReference type="InterPro" id="IPR036034">
    <property type="entry name" value="PDZ_sf"/>
</dbReference>
<dbReference type="EMBL" id="JANAWD010000352">
    <property type="protein sequence ID" value="KAJ3480856.1"/>
    <property type="molecule type" value="Genomic_DNA"/>
</dbReference>
<dbReference type="FunFam" id="2.30.42.10:FF:000026">
    <property type="entry name" value="Golgi reassembly stacking protein 2"/>
    <property type="match status" value="1"/>
</dbReference>
<dbReference type="InterPro" id="IPR007583">
    <property type="entry name" value="GRASP55_65"/>
</dbReference>
<comment type="caution">
    <text evidence="7">The sequence shown here is derived from an EMBL/GenBank/DDBJ whole genome shotgun (WGS) entry which is preliminary data.</text>
</comment>
<accession>A0AAD5UY80</accession>
<evidence type="ECO:0000259" key="6">
    <source>
        <dbReference type="PROSITE" id="PS51865"/>
    </source>
</evidence>
<dbReference type="AlphaFoldDB" id="A0AAD5UY80"/>
<evidence type="ECO:0000313" key="8">
    <source>
        <dbReference type="Proteomes" id="UP001212997"/>
    </source>
</evidence>
<keyword evidence="2" id="KW-0677">Repeat</keyword>
<keyword evidence="5" id="KW-0862">Zinc</keyword>
<evidence type="ECO:0000313" key="7">
    <source>
        <dbReference type="EMBL" id="KAJ3480856.1"/>
    </source>
</evidence>
<protein>
    <recommendedName>
        <fullName evidence="6">PDZ GRASP-type domain-containing protein</fullName>
    </recommendedName>
</protein>
<gene>
    <name evidence="7" type="ORF">NLI96_g8062</name>
</gene>
<name>A0AAD5UY80_9APHY</name>
<keyword evidence="3" id="KW-0333">Golgi apparatus</keyword>
<feature type="domain" description="PDZ GRASP-type" evidence="6">
    <location>
        <begin position="126"/>
        <end position="215"/>
    </location>
</feature>
<evidence type="ECO:0000256" key="2">
    <source>
        <dbReference type="ARBA" id="ARBA00022737"/>
    </source>
</evidence>
<dbReference type="Proteomes" id="UP001212997">
    <property type="component" value="Unassembled WGS sequence"/>
</dbReference>
<proteinExistence type="predicted"/>
<dbReference type="GO" id="GO:0046872">
    <property type="term" value="F:metal ion binding"/>
    <property type="evidence" value="ECO:0007669"/>
    <property type="project" value="UniProtKB-KW"/>
</dbReference>
<dbReference type="SUPFAM" id="SSF50156">
    <property type="entry name" value="PDZ domain-like"/>
    <property type="match status" value="1"/>
</dbReference>
<dbReference type="GO" id="GO:0007030">
    <property type="term" value="P:Golgi organization"/>
    <property type="evidence" value="ECO:0007669"/>
    <property type="project" value="TreeGrafter"/>
</dbReference>
<dbReference type="PANTHER" id="PTHR12893:SF0">
    <property type="entry name" value="GRASP65"/>
    <property type="match status" value="1"/>
</dbReference>
<dbReference type="Gene3D" id="2.30.42.10">
    <property type="match status" value="2"/>
</dbReference>
<evidence type="ECO:0000256" key="3">
    <source>
        <dbReference type="ARBA" id="ARBA00023034"/>
    </source>
</evidence>
<keyword evidence="5" id="KW-0479">Metal-binding</keyword>
<sequence>MGASQSTATQAPPRGLHVLRVTPFSPASETSIEPFFDFIVGFQGDTSTPGALDATGLEKIVESHEGRSLNLLVWNSKSQKTRVVPIVPSREWALTHGPPNPLQSHSKPSLLGLSMRMCEPETSLDNVWHVLDVLEGSPAESAGLVPYGDWIIGWSGGVLRAEGDFYDVVESHIEKPLRVYVYSYDFDNIREVVLVPNRHWGGEGLLGCVFGFGLLHRIPPIPETREPGAIPPELLEPTEEYEEQQLFVPADYGNGLETPEQAEERLRWEQEEWERESYARNLYPQSAANQATSAYVGSAGLDHHHP</sequence>
<feature type="binding site" evidence="5">
    <location>
        <position position="118"/>
    </location>
    <ligand>
        <name>Zn(2+)</name>
        <dbReference type="ChEBI" id="CHEBI:29105"/>
    </ligand>
</feature>
<evidence type="ECO:0000256" key="4">
    <source>
        <dbReference type="ARBA" id="ARBA00023136"/>
    </source>
</evidence>
<keyword evidence="4" id="KW-0472">Membrane</keyword>
<reference evidence="7" key="1">
    <citation type="submission" date="2022-07" db="EMBL/GenBank/DDBJ databases">
        <title>Genome Sequence of Physisporinus lineatus.</title>
        <authorList>
            <person name="Buettner E."/>
        </authorList>
    </citation>
    <scope>NUCLEOTIDE SEQUENCE</scope>
    <source>
        <strain evidence="7">VT162</strain>
    </source>
</reference>
<feature type="domain" description="PDZ GRASP-type" evidence="6">
    <location>
        <begin position="14"/>
        <end position="120"/>
    </location>
</feature>
<dbReference type="PANTHER" id="PTHR12893">
    <property type="entry name" value="GOLGI REASSEMBLY STACKING PROTEIN GRASP"/>
    <property type="match status" value="1"/>
</dbReference>
<dbReference type="Pfam" id="PF04495">
    <property type="entry name" value="GRASP55_65"/>
    <property type="match status" value="2"/>
</dbReference>
<comment type="subcellular location">
    <subcellularLocation>
        <location evidence="1">Golgi apparatus membrane</location>
    </subcellularLocation>
</comment>
<evidence type="ECO:0000256" key="1">
    <source>
        <dbReference type="ARBA" id="ARBA00004394"/>
    </source>
</evidence>
<dbReference type="GO" id="GO:0000139">
    <property type="term" value="C:Golgi membrane"/>
    <property type="evidence" value="ECO:0007669"/>
    <property type="project" value="UniProtKB-SubCell"/>
</dbReference>
<dbReference type="PROSITE" id="PS51865">
    <property type="entry name" value="PDZ_GRASP"/>
    <property type="match status" value="2"/>
</dbReference>
<keyword evidence="8" id="KW-1185">Reference proteome</keyword>
<organism evidence="7 8">
    <name type="scientific">Meripilus lineatus</name>
    <dbReference type="NCBI Taxonomy" id="2056292"/>
    <lineage>
        <taxon>Eukaryota</taxon>
        <taxon>Fungi</taxon>
        <taxon>Dikarya</taxon>
        <taxon>Basidiomycota</taxon>
        <taxon>Agaricomycotina</taxon>
        <taxon>Agaricomycetes</taxon>
        <taxon>Polyporales</taxon>
        <taxon>Meripilaceae</taxon>
        <taxon>Meripilus</taxon>
    </lineage>
</organism>